<protein>
    <submittedName>
        <fullName evidence="1">Uncharacterized protein</fullName>
    </submittedName>
</protein>
<proteinExistence type="predicted"/>
<organism evidence="1 2">
    <name type="scientific">Ornithinibacillus halophilus</name>
    <dbReference type="NCBI Taxonomy" id="930117"/>
    <lineage>
        <taxon>Bacteria</taxon>
        <taxon>Bacillati</taxon>
        <taxon>Bacillota</taxon>
        <taxon>Bacilli</taxon>
        <taxon>Bacillales</taxon>
        <taxon>Bacillaceae</taxon>
        <taxon>Ornithinibacillus</taxon>
    </lineage>
</organism>
<dbReference type="STRING" id="930117.SAMN05216225_102164"/>
<dbReference type="InterPro" id="IPR046153">
    <property type="entry name" value="DUF6155"/>
</dbReference>
<keyword evidence="2" id="KW-1185">Reference proteome</keyword>
<dbReference type="RefSeq" id="WP_072890536.1">
    <property type="nucleotide sequence ID" value="NZ_FQVW01000021.1"/>
</dbReference>
<name>A0A1M5I6U3_9BACI</name>
<dbReference type="Proteomes" id="UP000183988">
    <property type="component" value="Unassembled WGS sequence"/>
</dbReference>
<dbReference type="EMBL" id="FQVW01000021">
    <property type="protein sequence ID" value="SHG23493.1"/>
    <property type="molecule type" value="Genomic_DNA"/>
</dbReference>
<sequence>MANITKIKIPDLKKNLKEYDQKDLIKLVVELYKQNKDIQNYLSVKFLGDEVMHELFINAKNEINAEFFPDKGHGKLRLAKAKDVITSFKKLTNDHTKSVDLMLFYVEVGTKFTSTFGDIDERFYGSMYSMYAKVIDECENDEVLFQTFQDRLYDVVWNSDGIGWGYSDGIADLYYSLSYIEE</sequence>
<accession>A0A1M5I6U3</accession>
<dbReference type="AlphaFoldDB" id="A0A1M5I6U3"/>
<evidence type="ECO:0000313" key="2">
    <source>
        <dbReference type="Proteomes" id="UP000183988"/>
    </source>
</evidence>
<dbReference type="Pfam" id="PF19652">
    <property type="entry name" value="DUF6155"/>
    <property type="match status" value="1"/>
</dbReference>
<evidence type="ECO:0000313" key="1">
    <source>
        <dbReference type="EMBL" id="SHG23493.1"/>
    </source>
</evidence>
<reference evidence="1 2" key="1">
    <citation type="submission" date="2016-11" db="EMBL/GenBank/DDBJ databases">
        <authorList>
            <person name="Jaros S."/>
            <person name="Januszkiewicz K."/>
            <person name="Wedrychowicz H."/>
        </authorList>
    </citation>
    <scope>NUCLEOTIDE SEQUENCE [LARGE SCALE GENOMIC DNA]</scope>
    <source>
        <strain evidence="1 2">IBRC-M 10683</strain>
    </source>
</reference>
<gene>
    <name evidence="1" type="ORF">SAMN05216225_102164</name>
</gene>